<proteinExistence type="inferred from homology"/>
<dbReference type="Gene3D" id="2.60.270.50">
    <property type="match status" value="1"/>
</dbReference>
<dbReference type="GO" id="GO:0019836">
    <property type="term" value="P:symbiont-mediated hemolysis of host erythrocyte"/>
    <property type="evidence" value="ECO:0007669"/>
    <property type="project" value="InterPro"/>
</dbReference>
<evidence type="ECO:0000256" key="1">
    <source>
        <dbReference type="ARBA" id="ARBA00010795"/>
    </source>
</evidence>
<dbReference type="OrthoDB" id="2727348at2759"/>
<comment type="similarity">
    <text evidence="1">Belongs to the aegerolysin family.</text>
</comment>
<accession>A0A9W8K4N2</accession>
<comment type="caution">
    <text evidence="2">The sequence shown here is derived from an EMBL/GenBank/DDBJ whole genome shotgun (WGS) entry which is preliminary data.</text>
</comment>
<protein>
    <submittedName>
        <fullName evidence="2">Uncharacterized protein</fullName>
    </submittedName>
</protein>
<dbReference type="AlphaFoldDB" id="A0A9W8K4N2"/>
<reference evidence="2" key="1">
    <citation type="submission" date="2022-07" db="EMBL/GenBank/DDBJ databases">
        <title>Genome Sequence of Agrocybe chaxingu.</title>
        <authorList>
            <person name="Buettner E."/>
        </authorList>
    </citation>
    <scope>NUCLEOTIDE SEQUENCE</scope>
    <source>
        <strain evidence="2">MP-N11</strain>
    </source>
</reference>
<evidence type="ECO:0000313" key="3">
    <source>
        <dbReference type="Proteomes" id="UP001148786"/>
    </source>
</evidence>
<dbReference type="Pfam" id="PF06355">
    <property type="entry name" value="Aegerolysin"/>
    <property type="match status" value="1"/>
</dbReference>
<gene>
    <name evidence="2" type="ORF">NLJ89_g2299</name>
</gene>
<sequence length="137" mass="15159">MGYGDWTQITIQNKSDIKLQINNSQLRWGKFYNCEGAPNMDTEISIDKKDVPANGSYMVGSCGRENTWSGCDGEFSLYDTTTGKAVFTVYFISPHGSSPKVFRVARQLDGWYFNYNIDLIGSGPLGSVVLEIVHVGA</sequence>
<dbReference type="EMBL" id="JANKHO010000138">
    <property type="protein sequence ID" value="KAJ3514575.1"/>
    <property type="molecule type" value="Genomic_DNA"/>
</dbReference>
<organism evidence="2 3">
    <name type="scientific">Agrocybe chaxingu</name>
    <dbReference type="NCBI Taxonomy" id="84603"/>
    <lineage>
        <taxon>Eukaryota</taxon>
        <taxon>Fungi</taxon>
        <taxon>Dikarya</taxon>
        <taxon>Basidiomycota</taxon>
        <taxon>Agaricomycotina</taxon>
        <taxon>Agaricomycetes</taxon>
        <taxon>Agaricomycetidae</taxon>
        <taxon>Agaricales</taxon>
        <taxon>Agaricineae</taxon>
        <taxon>Strophariaceae</taxon>
        <taxon>Agrocybe</taxon>
    </lineage>
</organism>
<name>A0A9W8K4N2_9AGAR</name>
<evidence type="ECO:0000313" key="2">
    <source>
        <dbReference type="EMBL" id="KAJ3514575.1"/>
    </source>
</evidence>
<keyword evidence="3" id="KW-1185">Reference proteome</keyword>
<dbReference type="Proteomes" id="UP001148786">
    <property type="component" value="Unassembled WGS sequence"/>
</dbReference>
<dbReference type="InterPro" id="IPR009413">
    <property type="entry name" value="Aegerolysin-typ"/>
</dbReference>